<comment type="caution">
    <text evidence="2">The sequence shown here is derived from an EMBL/GenBank/DDBJ whole genome shotgun (WGS) entry which is preliminary data.</text>
</comment>
<feature type="transmembrane region" description="Helical" evidence="1">
    <location>
        <begin position="99"/>
        <end position="119"/>
    </location>
</feature>
<keyword evidence="1" id="KW-1133">Transmembrane helix</keyword>
<keyword evidence="3" id="KW-1185">Reference proteome</keyword>
<dbReference type="Proteomes" id="UP000477911">
    <property type="component" value="Unassembled WGS sequence"/>
</dbReference>
<keyword evidence="1" id="KW-0812">Transmembrane</keyword>
<feature type="transmembrane region" description="Helical" evidence="1">
    <location>
        <begin position="73"/>
        <end position="93"/>
    </location>
</feature>
<dbReference type="EMBL" id="WUMU01000001">
    <property type="protein sequence ID" value="MXN16390.1"/>
    <property type="molecule type" value="Genomic_DNA"/>
</dbReference>
<feature type="transmembrane region" description="Helical" evidence="1">
    <location>
        <begin position="14"/>
        <end position="34"/>
    </location>
</feature>
<evidence type="ECO:0000313" key="2">
    <source>
        <dbReference type="EMBL" id="MXN16390.1"/>
    </source>
</evidence>
<evidence type="ECO:0000256" key="1">
    <source>
        <dbReference type="SAM" id="Phobius"/>
    </source>
</evidence>
<accession>A0A6L7FYL2</accession>
<keyword evidence="1" id="KW-0472">Membrane</keyword>
<feature type="transmembrane region" description="Helical" evidence="1">
    <location>
        <begin position="139"/>
        <end position="160"/>
    </location>
</feature>
<proteinExistence type="predicted"/>
<name>A0A6L7FYL2_9RHOB</name>
<reference evidence="2 3" key="1">
    <citation type="submission" date="2019-12" db="EMBL/GenBank/DDBJ databases">
        <authorList>
            <person name="Li M."/>
        </authorList>
    </citation>
    <scope>NUCLEOTIDE SEQUENCE [LARGE SCALE GENOMIC DNA]</scope>
    <source>
        <strain evidence="2 3">GBMRC 2024</strain>
    </source>
</reference>
<sequence length="170" mass="18820">MILALLDLRSFSNLWFWIVLAGIWTFAGSLLVGVPHALAAEAQAEGSAAERDLHDLVRIRAIRAETLVERQGVWFAGLGTFLLTVLALLGFLYDVEFGQAAFLILFPLSLCWLMSLQSFRRMGRERPDTAGLLLRLRRLRVSIQAVGLIAVLATSAWGMYVNALHGILGR</sequence>
<organism evidence="2 3">
    <name type="scientific">Pseudooceanicola albus</name>
    <dbReference type="NCBI Taxonomy" id="2692189"/>
    <lineage>
        <taxon>Bacteria</taxon>
        <taxon>Pseudomonadati</taxon>
        <taxon>Pseudomonadota</taxon>
        <taxon>Alphaproteobacteria</taxon>
        <taxon>Rhodobacterales</taxon>
        <taxon>Paracoccaceae</taxon>
        <taxon>Pseudooceanicola</taxon>
    </lineage>
</organism>
<protein>
    <submittedName>
        <fullName evidence="2">Component of SufBCD complex</fullName>
    </submittedName>
</protein>
<evidence type="ECO:0000313" key="3">
    <source>
        <dbReference type="Proteomes" id="UP000477911"/>
    </source>
</evidence>
<dbReference type="AlphaFoldDB" id="A0A6L7FYL2"/>
<gene>
    <name evidence="2" type="ORF">GR170_00975</name>
</gene>